<protein>
    <submittedName>
        <fullName evidence="4">8-oxo-dGTP diphosphatase</fullName>
    </submittedName>
</protein>
<keyword evidence="2" id="KW-0378">Hydrolase</keyword>
<dbReference type="InterPro" id="IPR036388">
    <property type="entry name" value="WH-like_DNA-bd_sf"/>
</dbReference>
<dbReference type="PROSITE" id="PS51462">
    <property type="entry name" value="NUDIX"/>
    <property type="match status" value="1"/>
</dbReference>
<dbReference type="Proteomes" id="UP000182412">
    <property type="component" value="Unassembled WGS sequence"/>
</dbReference>
<evidence type="ECO:0000313" key="4">
    <source>
        <dbReference type="EMBL" id="SDO90572.1"/>
    </source>
</evidence>
<evidence type="ECO:0000256" key="1">
    <source>
        <dbReference type="ARBA" id="ARBA00005582"/>
    </source>
</evidence>
<reference evidence="4 5" key="1">
    <citation type="submission" date="2016-10" db="EMBL/GenBank/DDBJ databases">
        <authorList>
            <person name="de Groot N.N."/>
        </authorList>
    </citation>
    <scope>NUCLEOTIDE SEQUENCE [LARGE SCALE GENOMIC DNA]</scope>
    <source>
        <strain evidence="4 5">S137</strain>
    </source>
</reference>
<evidence type="ECO:0000259" key="3">
    <source>
        <dbReference type="PROSITE" id="PS51462"/>
    </source>
</evidence>
<dbReference type="PRINTS" id="PR00502">
    <property type="entry name" value="NUDIXFAMILY"/>
</dbReference>
<dbReference type="AlphaFoldDB" id="A0A1H0NCX5"/>
<comment type="similarity">
    <text evidence="1">Belongs to the Nudix hydrolase family.</text>
</comment>
<gene>
    <name evidence="4" type="ORF">SAMN05216366_10340</name>
</gene>
<dbReference type="InterPro" id="IPR020476">
    <property type="entry name" value="Nudix_hydrolase"/>
</dbReference>
<dbReference type="PANTHER" id="PTHR43736:SF1">
    <property type="entry name" value="DIHYDRONEOPTERIN TRIPHOSPHATE DIPHOSPHATASE"/>
    <property type="match status" value="1"/>
</dbReference>
<dbReference type="Gene3D" id="3.90.79.10">
    <property type="entry name" value="Nucleoside Triphosphate Pyrophosphohydrolase"/>
    <property type="match status" value="1"/>
</dbReference>
<dbReference type="EMBL" id="FNJQ01000003">
    <property type="protein sequence ID" value="SDO90572.1"/>
    <property type="molecule type" value="Genomic_DNA"/>
</dbReference>
<sequence>MMTESRSQEEQEFLKNYDPARYERPSVTADVVIFTMDEDNELNVLLIKRGGHPFKDYWAIPGGFLEAGKESVDEAAARELYEETGVKVSDGIELRQLITVGAPDRDPRTHVVSVVYTALVPRGLLAIKAGDDASDARLFKVRRGYDEHGELSTYFVSSECSITMKHLAFDHGFLISTAIKRLQGRLSYTDDAFALLQDKSRFEIYELMKIHEAILFQKLDRSNFRKMFLRSLVDRQRVKEIGKYDAAGKPKTALYCYLERKDYDEN</sequence>
<dbReference type="GO" id="GO:0016787">
    <property type="term" value="F:hydrolase activity"/>
    <property type="evidence" value="ECO:0007669"/>
    <property type="project" value="UniProtKB-KW"/>
</dbReference>
<dbReference type="CDD" id="cd18873">
    <property type="entry name" value="NUDIX_NadM_like"/>
    <property type="match status" value="1"/>
</dbReference>
<evidence type="ECO:0000256" key="2">
    <source>
        <dbReference type="ARBA" id="ARBA00022801"/>
    </source>
</evidence>
<feature type="domain" description="Nudix hydrolase" evidence="3">
    <location>
        <begin position="26"/>
        <end position="168"/>
    </location>
</feature>
<organism evidence="4 5">
    <name type="scientific">Selenomonas ruminantium</name>
    <dbReference type="NCBI Taxonomy" id="971"/>
    <lineage>
        <taxon>Bacteria</taxon>
        <taxon>Bacillati</taxon>
        <taxon>Bacillota</taxon>
        <taxon>Negativicutes</taxon>
        <taxon>Selenomonadales</taxon>
        <taxon>Selenomonadaceae</taxon>
        <taxon>Selenomonas</taxon>
    </lineage>
</organism>
<proteinExistence type="inferred from homology"/>
<dbReference type="SUPFAM" id="SSF55811">
    <property type="entry name" value="Nudix"/>
    <property type="match status" value="1"/>
</dbReference>
<accession>A0A1H0NCX5</accession>
<evidence type="ECO:0000313" key="5">
    <source>
        <dbReference type="Proteomes" id="UP000182412"/>
    </source>
</evidence>
<name>A0A1H0NCX5_SELRU</name>
<dbReference type="Pfam" id="PF00293">
    <property type="entry name" value="NUDIX"/>
    <property type="match status" value="1"/>
</dbReference>
<dbReference type="InterPro" id="IPR015797">
    <property type="entry name" value="NUDIX_hydrolase-like_dom_sf"/>
</dbReference>
<dbReference type="InterPro" id="IPR000086">
    <property type="entry name" value="NUDIX_hydrolase_dom"/>
</dbReference>
<dbReference type="PANTHER" id="PTHR43736">
    <property type="entry name" value="ADP-RIBOSE PYROPHOSPHATASE"/>
    <property type="match status" value="1"/>
</dbReference>
<dbReference type="Gene3D" id="1.10.10.10">
    <property type="entry name" value="Winged helix-like DNA-binding domain superfamily/Winged helix DNA-binding domain"/>
    <property type="match status" value="1"/>
</dbReference>